<keyword evidence="1" id="KW-0472">Membrane</keyword>
<comment type="caution">
    <text evidence="2">The sequence shown here is derived from an EMBL/GenBank/DDBJ whole genome shotgun (WGS) entry which is preliminary data.</text>
</comment>
<dbReference type="Proteomes" id="UP000037530">
    <property type="component" value="Unassembled WGS sequence"/>
</dbReference>
<evidence type="ECO:0000313" key="3">
    <source>
        <dbReference type="Proteomes" id="UP000037530"/>
    </source>
</evidence>
<keyword evidence="1" id="KW-0812">Transmembrane</keyword>
<proteinExistence type="predicted"/>
<accession>A0A0M0I6B0</accession>
<feature type="transmembrane region" description="Helical" evidence="1">
    <location>
        <begin position="50"/>
        <end position="72"/>
    </location>
</feature>
<organism evidence="2 3">
    <name type="scientific">Vibrio hepatarius</name>
    <dbReference type="NCBI Taxonomy" id="171383"/>
    <lineage>
        <taxon>Bacteria</taxon>
        <taxon>Pseudomonadati</taxon>
        <taxon>Pseudomonadota</taxon>
        <taxon>Gammaproteobacteria</taxon>
        <taxon>Vibrionales</taxon>
        <taxon>Vibrionaceae</taxon>
        <taxon>Vibrio</taxon>
        <taxon>Vibrio oreintalis group</taxon>
    </lineage>
</organism>
<evidence type="ECO:0000313" key="2">
    <source>
        <dbReference type="EMBL" id="KOO09667.1"/>
    </source>
</evidence>
<reference evidence="3" key="1">
    <citation type="submission" date="2015-08" db="EMBL/GenBank/DDBJ databases">
        <title>Vibrio galatheae sp. nov., a novel member of the Vibrionaceae family isolated from the Solomon Islands.</title>
        <authorList>
            <person name="Giubergia S."/>
            <person name="Machado H."/>
            <person name="Mateiu R.V."/>
            <person name="Gram L."/>
        </authorList>
    </citation>
    <scope>NUCLEOTIDE SEQUENCE [LARGE SCALE GENOMIC DNA]</scope>
    <source>
        <strain evidence="3">DSM 19134</strain>
    </source>
</reference>
<feature type="transmembrane region" description="Helical" evidence="1">
    <location>
        <begin position="12"/>
        <end position="30"/>
    </location>
</feature>
<protein>
    <submittedName>
        <fullName evidence="2">Uncharacterized protein</fullName>
    </submittedName>
</protein>
<dbReference type="RefSeq" id="WP_053407929.1">
    <property type="nucleotide sequence ID" value="NZ_LHPI01000001.1"/>
</dbReference>
<name>A0A0M0I6B0_9VIBR</name>
<evidence type="ECO:0000256" key="1">
    <source>
        <dbReference type="SAM" id="Phobius"/>
    </source>
</evidence>
<gene>
    <name evidence="2" type="ORF">AKJ31_04750</name>
</gene>
<keyword evidence="3" id="KW-1185">Reference proteome</keyword>
<dbReference type="PATRIC" id="fig|171383.3.peg.979"/>
<dbReference type="EMBL" id="LHPI01000001">
    <property type="protein sequence ID" value="KOO09667.1"/>
    <property type="molecule type" value="Genomic_DNA"/>
</dbReference>
<keyword evidence="1" id="KW-1133">Transmembrane helix</keyword>
<sequence length="86" mass="9331">MEEKQVTKSTLTTTAMVAIIACIIAVSVSYSHFMEAQVVEYNDGELFGQYLAAISMGVIAFVCLCVAVRSLLIKSGKIKVKNLEVI</sequence>
<dbReference type="AlphaFoldDB" id="A0A0M0I6B0"/>
<dbReference type="PROSITE" id="PS51257">
    <property type="entry name" value="PROKAR_LIPOPROTEIN"/>
    <property type="match status" value="1"/>
</dbReference>